<dbReference type="PANTHER" id="PTHR43124:SF3">
    <property type="entry name" value="CHLORAMPHENICOL EFFLUX PUMP RV0191"/>
    <property type="match status" value="1"/>
</dbReference>
<evidence type="ECO:0000313" key="8">
    <source>
        <dbReference type="EMBL" id="SDY65564.1"/>
    </source>
</evidence>
<feature type="transmembrane region" description="Helical" evidence="6">
    <location>
        <begin position="90"/>
        <end position="109"/>
    </location>
</feature>
<dbReference type="InterPro" id="IPR020846">
    <property type="entry name" value="MFS_dom"/>
</dbReference>
<evidence type="ECO:0000256" key="6">
    <source>
        <dbReference type="SAM" id="Phobius"/>
    </source>
</evidence>
<dbReference type="STRING" id="381665.SAMN05216554_1045"/>
<feature type="transmembrane region" description="Helical" evidence="6">
    <location>
        <begin position="341"/>
        <end position="365"/>
    </location>
</feature>
<feature type="transmembrane region" description="Helical" evidence="6">
    <location>
        <begin position="178"/>
        <end position="198"/>
    </location>
</feature>
<evidence type="ECO:0000313" key="9">
    <source>
        <dbReference type="Proteomes" id="UP000198891"/>
    </source>
</evidence>
<dbReference type="OrthoDB" id="2810795at2"/>
<dbReference type="Pfam" id="PF07690">
    <property type="entry name" value="MFS_1"/>
    <property type="match status" value="1"/>
</dbReference>
<accession>A0A1H3LNJ9</accession>
<feature type="transmembrane region" description="Helical" evidence="6">
    <location>
        <begin position="371"/>
        <end position="389"/>
    </location>
</feature>
<feature type="transmembrane region" description="Helical" evidence="6">
    <location>
        <begin position="257"/>
        <end position="277"/>
    </location>
</feature>
<feature type="transmembrane region" description="Helical" evidence="6">
    <location>
        <begin position="115"/>
        <end position="135"/>
    </location>
</feature>
<evidence type="ECO:0000259" key="7">
    <source>
        <dbReference type="PROSITE" id="PS50850"/>
    </source>
</evidence>
<protein>
    <submittedName>
        <fullName evidence="8">Predicted arabinose efflux permease, MFS family</fullName>
    </submittedName>
</protein>
<dbReference type="AlphaFoldDB" id="A0A1H3LNJ9"/>
<dbReference type="PROSITE" id="PS50850">
    <property type="entry name" value="MFS"/>
    <property type="match status" value="1"/>
</dbReference>
<proteinExistence type="predicted"/>
<dbReference type="SUPFAM" id="SSF103473">
    <property type="entry name" value="MFS general substrate transporter"/>
    <property type="match status" value="1"/>
</dbReference>
<feature type="domain" description="Major facilitator superfamily (MFS) profile" evidence="7">
    <location>
        <begin position="24"/>
        <end position="393"/>
    </location>
</feature>
<keyword evidence="3 6" id="KW-0812">Transmembrane</keyword>
<evidence type="ECO:0000256" key="5">
    <source>
        <dbReference type="ARBA" id="ARBA00023136"/>
    </source>
</evidence>
<feature type="transmembrane region" description="Helical" evidence="6">
    <location>
        <begin position="58"/>
        <end position="78"/>
    </location>
</feature>
<sequence length="402" mass="41438">MTATTSPTPVDPSTTEPQTMQWVPLSLLAAMGFVLIAAETMPAGLLPVMSSGLRTNEGLIGQFISVWALGTVVVTIPAISLTRGFRRKPLLLTAITGLLLANTITALSPDVTLSLISRFIGGAFCGIIWGMLAAYGRRISPPGRGGLALAVVSTGAPLGIAFGTPLGVTLGTAFDWRWAFGGISLLTVVVGALIATLVPDAPGQPLTTRLPLRRVFMLPGVALVLAVIAVWMLAHSTIYTYIAPYLRATGTGLPTDLVLFTYGVASVAGIGITAVLIDRWPRRLLHTSVLLFVVAALILIVAHQSAPAVLAAVGLWGVSFGGSSAQLQATLTTAGRENSDVANSFLPVAFNLAIFGAGIAGAVLLANFDGLVLPIVMSVLGVAALILTIRGTHNAIHPGSSS</sequence>
<dbReference type="Proteomes" id="UP000198891">
    <property type="component" value="Unassembled WGS sequence"/>
</dbReference>
<dbReference type="EMBL" id="FNPZ01000001">
    <property type="protein sequence ID" value="SDY65564.1"/>
    <property type="molecule type" value="Genomic_DNA"/>
</dbReference>
<evidence type="ECO:0000256" key="2">
    <source>
        <dbReference type="ARBA" id="ARBA00022475"/>
    </source>
</evidence>
<evidence type="ECO:0000256" key="1">
    <source>
        <dbReference type="ARBA" id="ARBA00004651"/>
    </source>
</evidence>
<name>A0A1H3LNJ9_9MICO</name>
<keyword evidence="5 6" id="KW-0472">Membrane</keyword>
<keyword evidence="2" id="KW-1003">Cell membrane</keyword>
<gene>
    <name evidence="8" type="ORF">SAMN05216554_1045</name>
</gene>
<feature type="transmembrane region" description="Helical" evidence="6">
    <location>
        <begin position="147"/>
        <end position="166"/>
    </location>
</feature>
<reference evidence="8 9" key="1">
    <citation type="submission" date="2016-10" db="EMBL/GenBank/DDBJ databases">
        <authorList>
            <person name="de Groot N.N."/>
        </authorList>
    </citation>
    <scope>NUCLEOTIDE SEQUENCE [LARGE SCALE GENOMIC DNA]</scope>
    <source>
        <strain evidence="8 9">CGMCC 4.3491</strain>
    </source>
</reference>
<dbReference type="Gene3D" id="1.20.1250.20">
    <property type="entry name" value="MFS general substrate transporter like domains"/>
    <property type="match status" value="1"/>
</dbReference>
<dbReference type="CDD" id="cd17324">
    <property type="entry name" value="MFS_NepI_like"/>
    <property type="match status" value="1"/>
</dbReference>
<organism evidence="8 9">
    <name type="scientific">Herbiconiux ginsengi</name>
    <dbReference type="NCBI Taxonomy" id="381665"/>
    <lineage>
        <taxon>Bacteria</taxon>
        <taxon>Bacillati</taxon>
        <taxon>Actinomycetota</taxon>
        <taxon>Actinomycetes</taxon>
        <taxon>Micrococcales</taxon>
        <taxon>Microbacteriaceae</taxon>
        <taxon>Herbiconiux</taxon>
    </lineage>
</organism>
<keyword evidence="4 6" id="KW-1133">Transmembrane helix</keyword>
<dbReference type="InterPro" id="IPR011701">
    <property type="entry name" value="MFS"/>
</dbReference>
<dbReference type="InterPro" id="IPR036259">
    <property type="entry name" value="MFS_trans_sf"/>
</dbReference>
<evidence type="ECO:0000256" key="3">
    <source>
        <dbReference type="ARBA" id="ARBA00022692"/>
    </source>
</evidence>
<dbReference type="GO" id="GO:0005886">
    <property type="term" value="C:plasma membrane"/>
    <property type="evidence" value="ECO:0007669"/>
    <property type="project" value="UniProtKB-SubCell"/>
</dbReference>
<feature type="transmembrane region" description="Helical" evidence="6">
    <location>
        <begin position="218"/>
        <end position="242"/>
    </location>
</feature>
<dbReference type="InterPro" id="IPR050189">
    <property type="entry name" value="MFS_Efflux_Transporters"/>
</dbReference>
<feature type="transmembrane region" description="Helical" evidence="6">
    <location>
        <begin position="22"/>
        <end position="38"/>
    </location>
</feature>
<evidence type="ECO:0000256" key="4">
    <source>
        <dbReference type="ARBA" id="ARBA00022989"/>
    </source>
</evidence>
<comment type="subcellular location">
    <subcellularLocation>
        <location evidence="1">Cell membrane</location>
        <topology evidence="1">Multi-pass membrane protein</topology>
    </subcellularLocation>
</comment>
<keyword evidence="9" id="KW-1185">Reference proteome</keyword>
<dbReference type="PANTHER" id="PTHR43124">
    <property type="entry name" value="PURINE EFFLUX PUMP PBUE"/>
    <property type="match status" value="1"/>
</dbReference>
<dbReference type="GO" id="GO:0022857">
    <property type="term" value="F:transmembrane transporter activity"/>
    <property type="evidence" value="ECO:0007669"/>
    <property type="project" value="InterPro"/>
</dbReference>
<feature type="transmembrane region" description="Helical" evidence="6">
    <location>
        <begin position="284"/>
        <end position="302"/>
    </location>
</feature>